<reference evidence="4 5" key="1">
    <citation type="journal article" date="2011" name="Cell">
        <title>Insight into structure and assembly of the nuclear pore complex by utilizing the genome of a eukaryotic thermophile.</title>
        <authorList>
            <person name="Amlacher S."/>
            <person name="Sarges P."/>
            <person name="Flemming D."/>
            <person name="van Noort V."/>
            <person name="Kunze R."/>
            <person name="Devos D.P."/>
            <person name="Arumugam M."/>
            <person name="Bork P."/>
            <person name="Hurt E."/>
        </authorList>
    </citation>
    <scope>NUCLEOTIDE SEQUENCE [LARGE SCALE GENOMIC DNA]</scope>
    <source>
        <strain evidence="5">DSM 1495 / CBS 144.50 / IMI 039719</strain>
    </source>
</reference>
<feature type="region of interest" description="Disordered" evidence="3">
    <location>
        <begin position="47"/>
        <end position="72"/>
    </location>
</feature>
<evidence type="ECO:0000313" key="4">
    <source>
        <dbReference type="EMBL" id="EGS16963.1"/>
    </source>
</evidence>
<dbReference type="RefSeq" id="XP_006697545.1">
    <property type="nucleotide sequence ID" value="XM_006697482.1"/>
</dbReference>
<dbReference type="InterPro" id="IPR029040">
    <property type="entry name" value="RPABC4/Spt4"/>
</dbReference>
<evidence type="ECO:0000313" key="5">
    <source>
        <dbReference type="Proteomes" id="UP000008066"/>
    </source>
</evidence>
<dbReference type="GO" id="GO:0046872">
    <property type="term" value="F:metal ion binding"/>
    <property type="evidence" value="ECO:0007669"/>
    <property type="project" value="UniProtKB-KW"/>
</dbReference>
<dbReference type="SUPFAM" id="SSF63393">
    <property type="entry name" value="RNA polymerase subunits"/>
    <property type="match status" value="1"/>
</dbReference>
<dbReference type="KEGG" id="cthr:CTHT_0072870"/>
<protein>
    <submittedName>
        <fullName evidence="4">Uncharacterized protein</fullName>
    </submittedName>
</protein>
<dbReference type="HOGENOM" id="CLU_1895964_0_0_1"/>
<dbReference type="GeneID" id="18261325"/>
<name>G0SHP2_CHATD</name>
<dbReference type="GO" id="GO:0003899">
    <property type="term" value="F:DNA-directed RNA polymerase activity"/>
    <property type="evidence" value="ECO:0007669"/>
    <property type="project" value="InterPro"/>
</dbReference>
<evidence type="ECO:0000256" key="3">
    <source>
        <dbReference type="SAM" id="MobiDB-lite"/>
    </source>
</evidence>
<evidence type="ECO:0000256" key="2">
    <source>
        <dbReference type="ARBA" id="ARBA00022833"/>
    </source>
</evidence>
<dbReference type="OrthoDB" id="5585087at2759"/>
<dbReference type="Gene3D" id="2.20.28.30">
    <property type="entry name" value="RNA polymerase ii, chain L"/>
    <property type="match status" value="1"/>
</dbReference>
<proteinExistence type="predicted"/>
<gene>
    <name evidence="4" type="ORF">CTHT_0072870</name>
</gene>
<accession>G0SHP2</accession>
<sequence length="134" mass="15024">MENNSNNPSRNPAYSYIYTSPMGIPTHQNHPFRGHLLDIDESSGIVQQNGDFNNSNCDGSPGEIPVPAPPAPPECRFPGTRNRYNTPDGKVYYTCKDCGAEEGFEANQQLRCDNCGGRIMMKQRKRKVMQYHAI</sequence>
<feature type="compositionally biased region" description="Polar residues" evidence="3">
    <location>
        <begin position="47"/>
        <end position="58"/>
    </location>
</feature>
<dbReference type="SMART" id="SM00659">
    <property type="entry name" value="RPOLCX"/>
    <property type="match status" value="1"/>
</dbReference>
<dbReference type="GO" id="GO:0003677">
    <property type="term" value="F:DNA binding"/>
    <property type="evidence" value="ECO:0007669"/>
    <property type="project" value="InterPro"/>
</dbReference>
<keyword evidence="2" id="KW-0862">Zinc</keyword>
<dbReference type="GO" id="GO:0006351">
    <property type="term" value="P:DNA-templated transcription"/>
    <property type="evidence" value="ECO:0007669"/>
    <property type="project" value="InterPro"/>
</dbReference>
<organism evidence="5">
    <name type="scientific">Chaetomium thermophilum (strain DSM 1495 / CBS 144.50 / IMI 039719)</name>
    <name type="common">Thermochaetoides thermophila</name>
    <dbReference type="NCBI Taxonomy" id="759272"/>
    <lineage>
        <taxon>Eukaryota</taxon>
        <taxon>Fungi</taxon>
        <taxon>Dikarya</taxon>
        <taxon>Ascomycota</taxon>
        <taxon>Pezizomycotina</taxon>
        <taxon>Sordariomycetes</taxon>
        <taxon>Sordariomycetidae</taxon>
        <taxon>Sordariales</taxon>
        <taxon>Chaetomiaceae</taxon>
        <taxon>Thermochaetoides</taxon>
    </lineage>
</organism>
<keyword evidence="5" id="KW-1185">Reference proteome</keyword>
<dbReference type="InterPro" id="IPR006591">
    <property type="entry name" value="RNAP_P/RPABC4"/>
</dbReference>
<dbReference type="AlphaFoldDB" id="G0SHP2"/>
<evidence type="ECO:0000256" key="1">
    <source>
        <dbReference type="ARBA" id="ARBA00022723"/>
    </source>
</evidence>
<dbReference type="Pfam" id="PF03604">
    <property type="entry name" value="Zn_ribbon_RPAB4"/>
    <property type="match status" value="1"/>
</dbReference>
<dbReference type="Proteomes" id="UP000008066">
    <property type="component" value="Unassembled WGS sequence"/>
</dbReference>
<keyword evidence="1" id="KW-0479">Metal-binding</keyword>
<dbReference type="EMBL" id="GL988048">
    <property type="protein sequence ID" value="EGS16963.1"/>
    <property type="molecule type" value="Genomic_DNA"/>
</dbReference>